<feature type="compositionally biased region" description="Basic and acidic residues" evidence="1">
    <location>
        <begin position="1"/>
        <end position="12"/>
    </location>
</feature>
<organism evidence="2 3">
    <name type="scientific">Rugosimonospora acidiphila</name>
    <dbReference type="NCBI Taxonomy" id="556531"/>
    <lineage>
        <taxon>Bacteria</taxon>
        <taxon>Bacillati</taxon>
        <taxon>Actinomycetota</taxon>
        <taxon>Actinomycetes</taxon>
        <taxon>Micromonosporales</taxon>
        <taxon>Micromonosporaceae</taxon>
        <taxon>Rugosimonospora</taxon>
    </lineage>
</organism>
<protein>
    <submittedName>
        <fullName evidence="2">Uncharacterized protein</fullName>
    </submittedName>
</protein>
<evidence type="ECO:0000313" key="2">
    <source>
        <dbReference type="EMBL" id="GAA5189845.1"/>
    </source>
</evidence>
<evidence type="ECO:0000313" key="3">
    <source>
        <dbReference type="Proteomes" id="UP001501570"/>
    </source>
</evidence>
<evidence type="ECO:0000256" key="1">
    <source>
        <dbReference type="SAM" id="MobiDB-lite"/>
    </source>
</evidence>
<comment type="caution">
    <text evidence="2">The sequence shown here is derived from an EMBL/GenBank/DDBJ whole genome shotgun (WGS) entry which is preliminary data.</text>
</comment>
<reference evidence="3" key="1">
    <citation type="journal article" date="2019" name="Int. J. Syst. Evol. Microbiol.">
        <title>The Global Catalogue of Microorganisms (GCM) 10K type strain sequencing project: providing services to taxonomists for standard genome sequencing and annotation.</title>
        <authorList>
            <consortium name="The Broad Institute Genomics Platform"/>
            <consortium name="The Broad Institute Genome Sequencing Center for Infectious Disease"/>
            <person name="Wu L."/>
            <person name="Ma J."/>
        </authorList>
    </citation>
    <scope>NUCLEOTIDE SEQUENCE [LARGE SCALE GENOMIC DNA]</scope>
    <source>
        <strain evidence="3">JCM 18304</strain>
    </source>
</reference>
<dbReference type="Proteomes" id="UP001501570">
    <property type="component" value="Unassembled WGS sequence"/>
</dbReference>
<accession>A0ABP9S2U2</accession>
<feature type="region of interest" description="Disordered" evidence="1">
    <location>
        <begin position="1"/>
        <end position="37"/>
    </location>
</feature>
<proteinExistence type="predicted"/>
<keyword evidence="3" id="KW-1185">Reference proteome</keyword>
<gene>
    <name evidence="2" type="ORF">GCM10023322_43500</name>
</gene>
<dbReference type="EMBL" id="BAABJQ010000013">
    <property type="protein sequence ID" value="GAA5189845.1"/>
    <property type="molecule type" value="Genomic_DNA"/>
</dbReference>
<sequence>MTRDDVRHDKSPRSPSVAHIVAGAGRSSPPRRPPFDLALAGAGPTALRWDTAVGQWLAELLSATARRGAAVGGQDRRGDGASPACTWGELRLRQGRFVEAVELISEAMLAGCVTSRWGS</sequence>
<name>A0ABP9S2U2_9ACTN</name>